<evidence type="ECO:0000313" key="2">
    <source>
        <dbReference type="EMBL" id="QHG09573.1"/>
    </source>
</evidence>
<reference evidence="2" key="1">
    <citation type="journal article" date="2020" name="Microbiol. Resour. Announc.">
        <title>Complete Genome Sequence of Moraxella osloensis Strain YV1, Isolated from an Australian Wastewater Treatment Plant.</title>
        <authorList>
            <person name="Batinovic S."/>
            <person name="Rice D.T.F."/>
            <person name="Seviour R.J."/>
            <person name="Petrovski S."/>
        </authorList>
    </citation>
    <scope>NUCLEOTIDE SEQUENCE</scope>
    <source>
        <strain evidence="2">YV1</strain>
    </source>
</reference>
<protein>
    <submittedName>
        <fullName evidence="2">Uncharacterized protein</fullName>
    </submittedName>
</protein>
<name>A0A6P1KI71_FAUOS</name>
<evidence type="ECO:0000256" key="1">
    <source>
        <dbReference type="SAM" id="SignalP"/>
    </source>
</evidence>
<sequence length="169" mass="18717">MKNLFKIAVVSSGLLLGVNSLAGVGQFEDETTTCYVLKNHKLVKKTVCTYEGSSGGAASGYAVFEATFYVKGYGKIDIVDNWFAEDDGKGGWKNEQSTTTIDGEKALQRNRDAKTLNILTDKEVEKRSTAYSKLLQKSNGKTMPLEDWLTCYTNKKATNELCYIDNTPR</sequence>
<dbReference type="AlphaFoldDB" id="A0A6P1KI71"/>
<accession>A0A6P1KI71</accession>
<proteinExistence type="predicted"/>
<gene>
    <name evidence="2" type="ORF">GSF12_06500</name>
</gene>
<keyword evidence="1" id="KW-0732">Signal</keyword>
<organism evidence="2">
    <name type="scientific">Faucicola osloensis</name>
    <name type="common">Moraxella osloensis</name>
    <dbReference type="NCBI Taxonomy" id="34062"/>
    <lineage>
        <taxon>Bacteria</taxon>
        <taxon>Pseudomonadati</taxon>
        <taxon>Pseudomonadota</taxon>
        <taxon>Gammaproteobacteria</taxon>
        <taxon>Moraxellales</taxon>
        <taxon>Moraxellaceae</taxon>
        <taxon>Faucicola</taxon>
    </lineage>
</organism>
<feature type="chain" id="PRO_5027063828" evidence="1">
    <location>
        <begin position="23"/>
        <end position="169"/>
    </location>
</feature>
<dbReference type="EMBL" id="CP047226">
    <property type="protein sequence ID" value="QHG09573.1"/>
    <property type="molecule type" value="Genomic_DNA"/>
</dbReference>
<feature type="signal peptide" evidence="1">
    <location>
        <begin position="1"/>
        <end position="22"/>
    </location>
</feature>